<feature type="transmembrane region" description="Helical" evidence="1">
    <location>
        <begin position="151"/>
        <end position="170"/>
    </location>
</feature>
<feature type="transmembrane region" description="Helical" evidence="1">
    <location>
        <begin position="584"/>
        <end position="604"/>
    </location>
</feature>
<evidence type="ECO:0000313" key="2">
    <source>
        <dbReference type="EMBL" id="UVE50738.1"/>
    </source>
</evidence>
<feature type="transmembrane region" description="Helical" evidence="1">
    <location>
        <begin position="522"/>
        <end position="541"/>
    </location>
</feature>
<proteinExistence type="predicted"/>
<evidence type="ECO:0000256" key="1">
    <source>
        <dbReference type="SAM" id="Phobius"/>
    </source>
</evidence>
<feature type="transmembrane region" description="Helical" evidence="1">
    <location>
        <begin position="478"/>
        <end position="502"/>
    </location>
</feature>
<feature type="transmembrane region" description="Helical" evidence="1">
    <location>
        <begin position="176"/>
        <end position="197"/>
    </location>
</feature>
<gene>
    <name evidence="2" type="ORF">KU306_02280</name>
</gene>
<feature type="transmembrane region" description="Helical" evidence="1">
    <location>
        <begin position="21"/>
        <end position="40"/>
    </location>
</feature>
<feature type="transmembrane region" description="Helical" evidence="1">
    <location>
        <begin position="112"/>
        <end position="130"/>
    </location>
</feature>
<protein>
    <submittedName>
        <fullName evidence="2">DUF2206 domain-containing protein</fullName>
    </submittedName>
</protein>
<keyword evidence="3" id="KW-1185">Reference proteome</keyword>
<keyword evidence="1" id="KW-1133">Transmembrane helix</keyword>
<feature type="transmembrane region" description="Helical" evidence="1">
    <location>
        <begin position="553"/>
        <end position="572"/>
    </location>
</feature>
<feature type="transmembrane region" description="Helical" evidence="1">
    <location>
        <begin position="204"/>
        <end position="224"/>
    </location>
</feature>
<keyword evidence="1" id="KW-0812">Transmembrane</keyword>
<accession>A0ABY5RH38</accession>
<feature type="transmembrane region" description="Helical" evidence="1">
    <location>
        <begin position="77"/>
        <end position="100"/>
    </location>
</feature>
<dbReference type="Proteomes" id="UP001058330">
    <property type="component" value="Chromosome"/>
</dbReference>
<feature type="transmembrane region" description="Helical" evidence="1">
    <location>
        <begin position="410"/>
        <end position="434"/>
    </location>
</feature>
<feature type="transmembrane region" description="Helical" evidence="1">
    <location>
        <begin position="330"/>
        <end position="348"/>
    </location>
</feature>
<sequence length="746" mass="81856">MTHSLINWLRFEIGNLPTNRLVIFLTATLLFSTTVGREFLPASIQIVPILGSVLFLFVPGAFLIGSLGINLSSGRGVIYSVLVSQSMIMIWGAIASVAHIKTGAIAPFTSSGSSWWGAALITVTAISWYFSPRTDGRWSQFGFEWEIDTRVAIVATIVVLLGAISAHIVNEGGTQVIWFASVALVAICVSIACSGQLSGVNRGILIWASGATLLFQNTVVNTNLRYGDGLEEFYMANQMFLRGYWDPSFVVSRNSVLRLTVGHPFYSALLDLPLFWEFKLIHPLTLSILPVSLFVLFRRFVSDKTAALGACSYLVLHPFFTTMSRNTRSGITILFFVGIMLAVFDSNLSEKKQYALGVLFGASVVVSHYGLVYLLLVLIISGFVWVGIFKIITDRLNGESRDTALEDSTLVFVSLFMGVFAFIWFANTAGTASLEFIVLTVYQIAVRLSDLSSLSHGIASSAAISISSITYRVIKLEYFVLLGLGGCGYLLVLITDVSQLHPGTRFAQMTEGTPFESADNSIPTHFLGLAGGALFLFVLALTPTSVIGIARVLMIGLVFLLPFTALTVTAVSEYLPADLAKRGFTIGLVVICLLNSGVAATTLGELSTQPTFDKEDILSSGSDHEKFNLYQHYVPDSDVKATKWIYQHSKDPRVYGPGAIRAFPRPLLDVKDEAYRPQGDYKVVTPETLNNRDGYLFVSQASYELGEIVTTKRPNFVYYDESIPLAEVRETRRRKVYSNGYTTVLR</sequence>
<reference evidence="2" key="1">
    <citation type="submission" date="2021-07" db="EMBL/GenBank/DDBJ databases">
        <title>Studies on halocins as antimicrobial molecules from haloarchaea.</title>
        <authorList>
            <person name="Kumar S."/>
            <person name="Khare S.K."/>
        </authorList>
    </citation>
    <scope>NUCLEOTIDE SEQUENCE</scope>
    <source>
        <strain evidence="2">NCIM 5678</strain>
    </source>
</reference>
<feature type="transmembrane region" description="Helical" evidence="1">
    <location>
        <begin position="280"/>
        <end position="297"/>
    </location>
</feature>
<evidence type="ECO:0000313" key="3">
    <source>
        <dbReference type="Proteomes" id="UP001058330"/>
    </source>
</evidence>
<feature type="transmembrane region" description="Helical" evidence="1">
    <location>
        <begin position="454"/>
        <end position="471"/>
    </location>
</feature>
<dbReference type="GeneID" id="74527685"/>
<organism evidence="2 3">
    <name type="scientific">Haloferax larsenii</name>
    <dbReference type="NCBI Taxonomy" id="302484"/>
    <lineage>
        <taxon>Archaea</taxon>
        <taxon>Methanobacteriati</taxon>
        <taxon>Methanobacteriota</taxon>
        <taxon>Stenosarchaea group</taxon>
        <taxon>Halobacteria</taxon>
        <taxon>Halobacteriales</taxon>
        <taxon>Haloferacaceae</taxon>
        <taxon>Haloferax</taxon>
    </lineage>
</organism>
<name>A0ABY5RH38_HALLR</name>
<keyword evidence="1" id="KW-0472">Membrane</keyword>
<feature type="transmembrane region" description="Helical" evidence="1">
    <location>
        <begin position="46"/>
        <end position="65"/>
    </location>
</feature>
<dbReference type="RefSeq" id="WP_258302750.1">
    <property type="nucleotide sequence ID" value="NZ_CP078063.1"/>
</dbReference>
<dbReference type="EMBL" id="CP078063">
    <property type="protein sequence ID" value="UVE50738.1"/>
    <property type="molecule type" value="Genomic_DNA"/>
</dbReference>
<feature type="transmembrane region" description="Helical" evidence="1">
    <location>
        <begin position="368"/>
        <end position="389"/>
    </location>
</feature>